<feature type="compositionally biased region" description="Polar residues" evidence="3">
    <location>
        <begin position="117"/>
        <end position="138"/>
    </location>
</feature>
<keyword evidence="2" id="KW-0863">Zinc-finger</keyword>
<dbReference type="AlphaFoldDB" id="A0A9W9ZF65"/>
<name>A0A9W9ZF65_9CNID</name>
<feature type="domain" description="C2H2-type" evidence="4">
    <location>
        <begin position="39"/>
        <end position="67"/>
    </location>
</feature>
<dbReference type="PROSITE" id="PS50157">
    <property type="entry name" value="ZINC_FINGER_C2H2_2"/>
    <property type="match status" value="1"/>
</dbReference>
<proteinExistence type="predicted"/>
<organism evidence="6 7">
    <name type="scientific">Desmophyllum pertusum</name>
    <dbReference type="NCBI Taxonomy" id="174260"/>
    <lineage>
        <taxon>Eukaryota</taxon>
        <taxon>Metazoa</taxon>
        <taxon>Cnidaria</taxon>
        <taxon>Anthozoa</taxon>
        <taxon>Hexacorallia</taxon>
        <taxon>Scleractinia</taxon>
        <taxon>Caryophylliina</taxon>
        <taxon>Caryophylliidae</taxon>
        <taxon>Desmophyllum</taxon>
    </lineage>
</organism>
<feature type="region of interest" description="Disordered" evidence="3">
    <location>
        <begin position="165"/>
        <end position="187"/>
    </location>
</feature>
<evidence type="ECO:0008006" key="8">
    <source>
        <dbReference type="Google" id="ProtNLM"/>
    </source>
</evidence>
<keyword evidence="1" id="KW-0238">DNA-binding</keyword>
<evidence type="ECO:0000313" key="7">
    <source>
        <dbReference type="Proteomes" id="UP001163046"/>
    </source>
</evidence>
<gene>
    <name evidence="6" type="ORF">OS493_009033</name>
</gene>
<evidence type="ECO:0000259" key="4">
    <source>
        <dbReference type="PROSITE" id="PS50157"/>
    </source>
</evidence>
<dbReference type="OrthoDB" id="5983378at2759"/>
<dbReference type="InterPro" id="IPR006600">
    <property type="entry name" value="HTH_CenpB_DNA-bd_dom"/>
</dbReference>
<evidence type="ECO:0000259" key="5">
    <source>
        <dbReference type="PROSITE" id="PS51253"/>
    </source>
</evidence>
<dbReference type="Gene3D" id="1.10.10.60">
    <property type="entry name" value="Homeodomain-like"/>
    <property type="match status" value="1"/>
</dbReference>
<dbReference type="Proteomes" id="UP001163046">
    <property type="component" value="Unassembled WGS sequence"/>
</dbReference>
<feature type="domain" description="HTH CENPB-type" evidence="5">
    <location>
        <begin position="182"/>
        <end position="257"/>
    </location>
</feature>
<sequence length="375" mass="42737">MNRTLFDCGLRKSVELKDGRLYDITSTLETTVKLSSATVKCKHCDRSFKGQQYLDSHVQFKHPASAAQNSNSNSSASRNTSTIFVNINNHSGETNTQRMAESQQLEDVPRESAGVAQGQTQRRSKQSKGNTTQLQSNKKSTDRWCLSGKKNRSKILAELTLNKTKKNTGGARPMRQRRRIAGNRSQRTDKYPLASNLLLAEFKLRRAAGSKVSKLWFKKRMKSKIEACYGTEEAAKFKGSSNWFQRFKKRHNIVLRRRTNKKKVCADDGRDTIQKFHRDLRNALKTQRRRNKSSTVDPKYGRWMPKNRYNVDQVPLPFVNEQDKTYDTLGAKQVWVSQPSSGLDKQQATLQLCIRADGEQNVKPALIFRGKGCGQ</sequence>
<reference evidence="6" key="1">
    <citation type="submission" date="2023-01" db="EMBL/GenBank/DDBJ databases">
        <title>Genome assembly of the deep-sea coral Lophelia pertusa.</title>
        <authorList>
            <person name="Herrera S."/>
            <person name="Cordes E."/>
        </authorList>
    </citation>
    <scope>NUCLEOTIDE SEQUENCE</scope>
    <source>
        <strain evidence="6">USNM1676648</strain>
        <tissue evidence="6">Polyp</tissue>
    </source>
</reference>
<comment type="caution">
    <text evidence="6">The sequence shown here is derived from an EMBL/GenBank/DDBJ whole genome shotgun (WGS) entry which is preliminary data.</text>
</comment>
<keyword evidence="2" id="KW-0862">Zinc</keyword>
<protein>
    <recommendedName>
        <fullName evidence="8">C2H2-type domain-containing protein</fullName>
    </recommendedName>
</protein>
<feature type="compositionally biased region" description="Polar residues" evidence="3">
    <location>
        <begin position="91"/>
        <end position="105"/>
    </location>
</feature>
<dbReference type="Gene3D" id="3.30.160.60">
    <property type="entry name" value="Classic Zinc Finger"/>
    <property type="match status" value="1"/>
</dbReference>
<evidence type="ECO:0000256" key="1">
    <source>
        <dbReference type="ARBA" id="ARBA00023125"/>
    </source>
</evidence>
<dbReference type="PROSITE" id="PS00028">
    <property type="entry name" value="ZINC_FINGER_C2H2_1"/>
    <property type="match status" value="1"/>
</dbReference>
<feature type="region of interest" description="Disordered" evidence="3">
    <location>
        <begin position="91"/>
        <end position="147"/>
    </location>
</feature>
<evidence type="ECO:0000256" key="3">
    <source>
        <dbReference type="SAM" id="MobiDB-lite"/>
    </source>
</evidence>
<keyword evidence="7" id="KW-1185">Reference proteome</keyword>
<evidence type="ECO:0000313" key="6">
    <source>
        <dbReference type="EMBL" id="KAJ7380566.1"/>
    </source>
</evidence>
<evidence type="ECO:0000256" key="2">
    <source>
        <dbReference type="PROSITE-ProRule" id="PRU00042"/>
    </source>
</evidence>
<dbReference type="GO" id="GO:0003677">
    <property type="term" value="F:DNA binding"/>
    <property type="evidence" value="ECO:0007669"/>
    <property type="project" value="UniProtKB-KW"/>
</dbReference>
<dbReference type="GO" id="GO:0008270">
    <property type="term" value="F:zinc ion binding"/>
    <property type="evidence" value="ECO:0007669"/>
    <property type="project" value="UniProtKB-KW"/>
</dbReference>
<dbReference type="PROSITE" id="PS51253">
    <property type="entry name" value="HTH_CENPB"/>
    <property type="match status" value="1"/>
</dbReference>
<dbReference type="EMBL" id="MU826353">
    <property type="protein sequence ID" value="KAJ7380566.1"/>
    <property type="molecule type" value="Genomic_DNA"/>
</dbReference>
<accession>A0A9W9ZF65</accession>
<dbReference type="InterPro" id="IPR013087">
    <property type="entry name" value="Znf_C2H2_type"/>
</dbReference>
<keyword evidence="2" id="KW-0479">Metal-binding</keyword>